<keyword evidence="3" id="KW-1185">Reference proteome</keyword>
<dbReference type="PROSITE" id="PS51181">
    <property type="entry name" value="PPASE_TENSIN"/>
    <property type="match status" value="1"/>
</dbReference>
<dbReference type="Proteomes" id="UP001152795">
    <property type="component" value="Unassembled WGS sequence"/>
</dbReference>
<dbReference type="SUPFAM" id="SSF52799">
    <property type="entry name" value="(Phosphotyrosine protein) phosphatases II"/>
    <property type="match status" value="1"/>
</dbReference>
<comment type="caution">
    <text evidence="2">The sequence shown here is derived from an EMBL/GenBank/DDBJ whole genome shotgun (WGS) entry which is preliminary data.</text>
</comment>
<keyword evidence="1" id="KW-0378">Hydrolase</keyword>
<dbReference type="InterPro" id="IPR014020">
    <property type="entry name" value="Tensin_C2-dom"/>
</dbReference>
<dbReference type="EMBL" id="CACRXK020009420">
    <property type="protein sequence ID" value="CAB4017143.1"/>
    <property type="molecule type" value="Genomic_DNA"/>
</dbReference>
<dbReference type="SUPFAM" id="SSF49562">
    <property type="entry name" value="C2 domain (Calcium/lipid-binding domain, CaLB)"/>
    <property type="match status" value="1"/>
</dbReference>
<evidence type="ECO:0000256" key="1">
    <source>
        <dbReference type="ARBA" id="ARBA00022801"/>
    </source>
</evidence>
<evidence type="ECO:0000313" key="3">
    <source>
        <dbReference type="Proteomes" id="UP001152795"/>
    </source>
</evidence>
<dbReference type="GO" id="GO:0016314">
    <property type="term" value="F:phosphatidylinositol-3,4,5-trisphosphate 3-phosphatase activity"/>
    <property type="evidence" value="ECO:0007669"/>
    <property type="project" value="TreeGrafter"/>
</dbReference>
<dbReference type="InterPro" id="IPR016130">
    <property type="entry name" value="Tyr_Pase_AS"/>
</dbReference>
<dbReference type="PROSITE" id="PS51182">
    <property type="entry name" value="C2_TENSIN"/>
    <property type="match status" value="1"/>
</dbReference>
<dbReference type="OrthoDB" id="16692at2759"/>
<dbReference type="PANTHER" id="PTHR12305">
    <property type="entry name" value="PHOSPHATASE WITH HOMOLOGY TO TENSIN"/>
    <property type="match status" value="1"/>
</dbReference>
<dbReference type="InterPro" id="IPR000387">
    <property type="entry name" value="Tyr_Pase_dom"/>
</dbReference>
<dbReference type="FunFam" id="2.60.40.1110:FF:000004">
    <property type="entry name" value="Voltage-sensor containing phosphatase"/>
    <property type="match status" value="1"/>
</dbReference>
<dbReference type="InterPro" id="IPR029023">
    <property type="entry name" value="Tensin_phosphatase"/>
</dbReference>
<dbReference type="Gene3D" id="2.60.40.1110">
    <property type="match status" value="1"/>
</dbReference>
<dbReference type="Gene3D" id="3.90.190.10">
    <property type="entry name" value="Protein tyrosine phosphatase superfamily"/>
    <property type="match status" value="1"/>
</dbReference>
<protein>
    <submittedName>
        <fullName evidence="2">Phosphatidylinositol 3,4,5-trisphosphate 3-phosphatase TPTE2-like</fullName>
    </submittedName>
</protein>
<accession>A0A7D9IU77</accession>
<gene>
    <name evidence="2" type="ORF">PACLA_8A006661</name>
</gene>
<reference evidence="2" key="1">
    <citation type="submission" date="2020-04" db="EMBL/GenBank/DDBJ databases">
        <authorList>
            <person name="Alioto T."/>
            <person name="Alioto T."/>
            <person name="Gomez Garrido J."/>
        </authorList>
    </citation>
    <scope>NUCLEOTIDE SEQUENCE</scope>
    <source>
        <strain evidence="2">A484AB</strain>
    </source>
</reference>
<dbReference type="SMART" id="SM01326">
    <property type="entry name" value="PTEN_C2"/>
    <property type="match status" value="1"/>
</dbReference>
<sequence length="300" mass="34857">MSFPSSGKYKLYRNPIAEVARFFETKHPGHYKIYNLCSERDYDHSMFKDRVYRLKTDDHNVPKLRELLEFCNDVREWLNSDSENVVAMHCKGGKGRTGTAICTWLLACEKFRVAKESLEYFGKRRTDLTVGKTFQGVETPSQSRFVGYMEKIIYDLNWIVPEDIPRKISQIIIEGIKSVGNGNGSDLRFQIITDGKVTLERAVNDKLGQMEDVNDELDKITITLEEKSPVIAGETKIIFFSSNKNVPVGYDKCAFYFWFHTGFVQDDSFLLTRNELDNPHKKKTWKTFRFNFSVELKFSQ</sequence>
<proteinExistence type="predicted"/>
<dbReference type="InterPro" id="IPR035892">
    <property type="entry name" value="C2_domain_sf"/>
</dbReference>
<organism evidence="2 3">
    <name type="scientific">Paramuricea clavata</name>
    <name type="common">Red gorgonian</name>
    <name type="synonym">Violescent sea-whip</name>
    <dbReference type="NCBI Taxonomy" id="317549"/>
    <lineage>
        <taxon>Eukaryota</taxon>
        <taxon>Metazoa</taxon>
        <taxon>Cnidaria</taxon>
        <taxon>Anthozoa</taxon>
        <taxon>Octocorallia</taxon>
        <taxon>Malacalcyonacea</taxon>
        <taxon>Plexauridae</taxon>
        <taxon>Paramuricea</taxon>
    </lineage>
</organism>
<dbReference type="Pfam" id="PF10409">
    <property type="entry name" value="PTEN_C2"/>
    <property type="match status" value="1"/>
</dbReference>
<dbReference type="PROSITE" id="PS00383">
    <property type="entry name" value="TYR_PHOSPHATASE_1"/>
    <property type="match status" value="1"/>
</dbReference>
<dbReference type="InterPro" id="IPR051281">
    <property type="entry name" value="Dual-spec_lipid-protein_phosph"/>
</dbReference>
<name>A0A7D9IU77_PARCT</name>
<dbReference type="GO" id="GO:0005829">
    <property type="term" value="C:cytosol"/>
    <property type="evidence" value="ECO:0007669"/>
    <property type="project" value="TreeGrafter"/>
</dbReference>
<dbReference type="PROSITE" id="PS50056">
    <property type="entry name" value="TYR_PHOSPHATASE_2"/>
    <property type="match status" value="1"/>
</dbReference>
<dbReference type="InterPro" id="IPR029021">
    <property type="entry name" value="Prot-tyrosine_phosphatase-like"/>
</dbReference>
<evidence type="ECO:0000313" key="2">
    <source>
        <dbReference type="EMBL" id="CAB4017143.1"/>
    </source>
</evidence>
<dbReference type="AlphaFoldDB" id="A0A7D9IU77"/>
<dbReference type="PANTHER" id="PTHR12305:SF60">
    <property type="entry name" value="PHOSPHATIDYLINOSITOL 3,4,5-TRISPHOSPHATE 3-PHOSPHATASE TPTE2-RELATED"/>
    <property type="match status" value="1"/>
</dbReference>
<dbReference type="Pfam" id="PF22785">
    <property type="entry name" value="Tc-R-P"/>
    <property type="match status" value="1"/>
</dbReference>